<dbReference type="PANTHER" id="PTHR23507">
    <property type="entry name" value="ZGC:174356"/>
    <property type="match status" value="1"/>
</dbReference>
<dbReference type="AlphaFoldDB" id="A0A8T9C2M0"/>
<feature type="transmembrane region" description="Helical" evidence="6">
    <location>
        <begin position="342"/>
        <end position="366"/>
    </location>
</feature>
<dbReference type="InterPro" id="IPR011701">
    <property type="entry name" value="MFS"/>
</dbReference>
<dbReference type="Pfam" id="PF07690">
    <property type="entry name" value="MFS_1"/>
    <property type="match status" value="1"/>
</dbReference>
<evidence type="ECO:0000256" key="1">
    <source>
        <dbReference type="ARBA" id="ARBA00004141"/>
    </source>
</evidence>
<feature type="transmembrane region" description="Helical" evidence="6">
    <location>
        <begin position="476"/>
        <end position="496"/>
    </location>
</feature>
<feature type="compositionally biased region" description="Polar residues" evidence="5">
    <location>
        <begin position="23"/>
        <end position="33"/>
    </location>
</feature>
<dbReference type="Proteomes" id="UP000469558">
    <property type="component" value="Unassembled WGS sequence"/>
</dbReference>
<evidence type="ECO:0000259" key="7">
    <source>
        <dbReference type="PROSITE" id="PS50850"/>
    </source>
</evidence>
<evidence type="ECO:0000256" key="5">
    <source>
        <dbReference type="SAM" id="MobiDB-lite"/>
    </source>
</evidence>
<feature type="transmembrane region" description="Helical" evidence="6">
    <location>
        <begin position="234"/>
        <end position="254"/>
    </location>
</feature>
<dbReference type="EMBL" id="QGMK01001675">
    <property type="protein sequence ID" value="TVY65605.1"/>
    <property type="molecule type" value="Genomic_DNA"/>
</dbReference>
<comment type="subcellular location">
    <subcellularLocation>
        <location evidence="1">Membrane</location>
        <topology evidence="1">Multi-pass membrane protein</topology>
    </subcellularLocation>
</comment>
<dbReference type="InterPro" id="IPR020846">
    <property type="entry name" value="MFS_dom"/>
</dbReference>
<keyword evidence="2 6" id="KW-0812">Transmembrane</keyword>
<name>A0A8T9C2M0_9HELO</name>
<sequence>MDPPENDAGNGASESTRLLPEASRTSARPTATSHTRSTWPWMYVVSLCVALAILVDIGEYLIFAPRIRLYESIVCTEYYSHVDPSLVGQDGSVPEQLCKVNPVQDEVAMIFGMQLLFDSVASILLPVPFGSLADKYGRKWIAVMALFGYLLSFAWTLFSIGVLHLPLPFVWLSSLFFLIGGGPVTATTLVTTIVADVSPPEKRSTTFLYRFTSELVAECLVPPIASILMERSPWVPLLLAVGFFTLGLFAALGLPETLPLPDNGADDREEGQEEIPDEITKDGMWSKWIHQAKNSFSFVTRDMAVASLLFTFLVSKVGRRSIDLLIQYASKRYGTSHQANLLISLRAGVNILLYLAVLPAITAFVLSRTNPALKDLSVAKGSIFLMILGTVALSLSSTPAVMIFGLIIYTFGTGFGPVVRSLITSLVESHHASSTSDIGRLYALIAVMEGVGAFVAGPGMAGAFRLGLKLGENWLGLPFVVAAVLFALAAGVVFTIRV</sequence>
<dbReference type="OrthoDB" id="194139at2759"/>
<evidence type="ECO:0000256" key="4">
    <source>
        <dbReference type="ARBA" id="ARBA00023136"/>
    </source>
</evidence>
<reference evidence="8 9" key="1">
    <citation type="submission" date="2018-05" db="EMBL/GenBank/DDBJ databases">
        <title>Genome sequencing and assembly of the regulated plant pathogen Lachnellula willkommii and related sister species for the development of diagnostic species identification markers.</title>
        <authorList>
            <person name="Giroux E."/>
            <person name="Bilodeau G."/>
        </authorList>
    </citation>
    <scope>NUCLEOTIDE SEQUENCE [LARGE SCALE GENOMIC DNA]</scope>
    <source>
        <strain evidence="8 9">CBS 268.59</strain>
    </source>
</reference>
<feature type="domain" description="Major facilitator superfamily (MFS) profile" evidence="7">
    <location>
        <begin position="45"/>
        <end position="498"/>
    </location>
</feature>
<proteinExistence type="predicted"/>
<protein>
    <submittedName>
        <fullName evidence="8">Efflux pump ustT</fullName>
    </submittedName>
</protein>
<feature type="transmembrane region" description="Helical" evidence="6">
    <location>
        <begin position="41"/>
        <end position="63"/>
    </location>
</feature>
<feature type="transmembrane region" description="Helical" evidence="6">
    <location>
        <begin position="441"/>
        <end position="464"/>
    </location>
</feature>
<evidence type="ECO:0000313" key="9">
    <source>
        <dbReference type="Proteomes" id="UP000469558"/>
    </source>
</evidence>
<dbReference type="PROSITE" id="PS50850">
    <property type="entry name" value="MFS"/>
    <property type="match status" value="1"/>
</dbReference>
<evidence type="ECO:0000256" key="6">
    <source>
        <dbReference type="SAM" id="Phobius"/>
    </source>
</evidence>
<evidence type="ECO:0000313" key="8">
    <source>
        <dbReference type="EMBL" id="TVY65605.1"/>
    </source>
</evidence>
<dbReference type="PANTHER" id="PTHR23507:SF1">
    <property type="entry name" value="FI18259P1-RELATED"/>
    <property type="match status" value="1"/>
</dbReference>
<dbReference type="GO" id="GO:0016020">
    <property type="term" value="C:membrane"/>
    <property type="evidence" value="ECO:0007669"/>
    <property type="project" value="UniProtKB-SubCell"/>
</dbReference>
<gene>
    <name evidence="8" type="primary">ustT_0</name>
    <name evidence="8" type="ORF">LSUE1_G007940</name>
</gene>
<evidence type="ECO:0000256" key="3">
    <source>
        <dbReference type="ARBA" id="ARBA00022989"/>
    </source>
</evidence>
<dbReference type="SUPFAM" id="SSF103473">
    <property type="entry name" value="MFS general substrate transporter"/>
    <property type="match status" value="1"/>
</dbReference>
<keyword evidence="4 6" id="KW-0472">Membrane</keyword>
<feature type="transmembrane region" description="Helical" evidence="6">
    <location>
        <begin position="140"/>
        <end position="163"/>
    </location>
</feature>
<keyword evidence="9" id="KW-1185">Reference proteome</keyword>
<dbReference type="InterPro" id="IPR036259">
    <property type="entry name" value="MFS_trans_sf"/>
</dbReference>
<feature type="transmembrane region" description="Helical" evidence="6">
    <location>
        <begin position="207"/>
        <end position="228"/>
    </location>
</feature>
<dbReference type="GO" id="GO:0022857">
    <property type="term" value="F:transmembrane transporter activity"/>
    <property type="evidence" value="ECO:0007669"/>
    <property type="project" value="InterPro"/>
</dbReference>
<feature type="transmembrane region" description="Helical" evidence="6">
    <location>
        <begin position="378"/>
        <end position="395"/>
    </location>
</feature>
<keyword evidence="3 6" id="KW-1133">Transmembrane helix</keyword>
<evidence type="ECO:0000256" key="2">
    <source>
        <dbReference type="ARBA" id="ARBA00022692"/>
    </source>
</evidence>
<feature type="transmembrane region" description="Helical" evidence="6">
    <location>
        <begin position="169"/>
        <end position="195"/>
    </location>
</feature>
<feature type="transmembrane region" description="Helical" evidence="6">
    <location>
        <begin position="401"/>
        <end position="420"/>
    </location>
</feature>
<accession>A0A8T9C2M0</accession>
<dbReference type="Gene3D" id="1.20.1250.20">
    <property type="entry name" value="MFS general substrate transporter like domains"/>
    <property type="match status" value="1"/>
</dbReference>
<organism evidence="8 9">
    <name type="scientific">Lachnellula suecica</name>
    <dbReference type="NCBI Taxonomy" id="602035"/>
    <lineage>
        <taxon>Eukaryota</taxon>
        <taxon>Fungi</taxon>
        <taxon>Dikarya</taxon>
        <taxon>Ascomycota</taxon>
        <taxon>Pezizomycotina</taxon>
        <taxon>Leotiomycetes</taxon>
        <taxon>Helotiales</taxon>
        <taxon>Lachnaceae</taxon>
        <taxon>Lachnellula</taxon>
    </lineage>
</organism>
<feature type="region of interest" description="Disordered" evidence="5">
    <location>
        <begin position="1"/>
        <end position="33"/>
    </location>
</feature>
<comment type="caution">
    <text evidence="8">The sequence shown here is derived from an EMBL/GenBank/DDBJ whole genome shotgun (WGS) entry which is preliminary data.</text>
</comment>